<proteinExistence type="inferred from homology"/>
<keyword evidence="2 4" id="KW-0689">Ribosomal protein</keyword>
<evidence type="ECO:0000256" key="1">
    <source>
        <dbReference type="ARBA" id="ARBA00007116"/>
    </source>
</evidence>
<dbReference type="GO" id="GO:0005840">
    <property type="term" value="C:ribosome"/>
    <property type="evidence" value="ECO:0007669"/>
    <property type="project" value="UniProtKB-KW"/>
</dbReference>
<dbReference type="GO" id="GO:0006412">
    <property type="term" value="P:translation"/>
    <property type="evidence" value="ECO:0007669"/>
    <property type="project" value="InterPro"/>
</dbReference>
<dbReference type="GO" id="GO:0008097">
    <property type="term" value="F:5S rRNA binding"/>
    <property type="evidence" value="ECO:0007669"/>
    <property type="project" value="TreeGrafter"/>
</dbReference>
<evidence type="ECO:0000313" key="5">
    <source>
        <dbReference type="Proteomes" id="UP000237000"/>
    </source>
</evidence>
<evidence type="ECO:0000256" key="2">
    <source>
        <dbReference type="ARBA" id="ARBA00022980"/>
    </source>
</evidence>
<dbReference type="Gene3D" id="3.30.420.100">
    <property type="match status" value="1"/>
</dbReference>
<dbReference type="GO" id="GO:0003735">
    <property type="term" value="F:structural constituent of ribosome"/>
    <property type="evidence" value="ECO:0007669"/>
    <property type="project" value="InterPro"/>
</dbReference>
<dbReference type="PANTHER" id="PTHR12899:SF6">
    <property type="entry name" value="OS01G0256600 PROTEIN"/>
    <property type="match status" value="1"/>
</dbReference>
<dbReference type="OrthoDB" id="1932324at2759"/>
<keyword evidence="3" id="KW-0687">Ribonucleoprotein</keyword>
<dbReference type="PANTHER" id="PTHR12899">
    <property type="entry name" value="39S RIBOSOMAL PROTEIN L18, MITOCHONDRIAL"/>
    <property type="match status" value="1"/>
</dbReference>
<comment type="similarity">
    <text evidence="1">Belongs to the universal ribosomal protein uL18 family.</text>
</comment>
<dbReference type="SUPFAM" id="SSF53137">
    <property type="entry name" value="Translational machinery components"/>
    <property type="match status" value="1"/>
</dbReference>
<keyword evidence="5" id="KW-1185">Reference proteome</keyword>
<sequence length="70" mass="7459">MHFTNKFVSAQVIHTPTATVASSASSQERALRGSMESARDEAAAAKIGELLAERLLLKNIPAVAVHLKSE</sequence>
<dbReference type="GO" id="GO:1990904">
    <property type="term" value="C:ribonucleoprotein complex"/>
    <property type="evidence" value="ECO:0007669"/>
    <property type="project" value="UniProtKB-KW"/>
</dbReference>
<dbReference type="InParanoid" id="A0A2P5CGQ2"/>
<name>A0A2P5CGQ2_TREOI</name>
<organism evidence="4 5">
    <name type="scientific">Trema orientale</name>
    <name type="common">Charcoal tree</name>
    <name type="synonym">Celtis orientalis</name>
    <dbReference type="NCBI Taxonomy" id="63057"/>
    <lineage>
        <taxon>Eukaryota</taxon>
        <taxon>Viridiplantae</taxon>
        <taxon>Streptophyta</taxon>
        <taxon>Embryophyta</taxon>
        <taxon>Tracheophyta</taxon>
        <taxon>Spermatophyta</taxon>
        <taxon>Magnoliopsida</taxon>
        <taxon>eudicotyledons</taxon>
        <taxon>Gunneridae</taxon>
        <taxon>Pentapetalae</taxon>
        <taxon>rosids</taxon>
        <taxon>fabids</taxon>
        <taxon>Rosales</taxon>
        <taxon>Cannabaceae</taxon>
        <taxon>Trema</taxon>
    </lineage>
</organism>
<comment type="caution">
    <text evidence="4">The sequence shown here is derived from an EMBL/GenBank/DDBJ whole genome shotgun (WGS) entry which is preliminary data.</text>
</comment>
<dbReference type="STRING" id="63057.A0A2P5CGQ2"/>
<protein>
    <submittedName>
        <fullName evidence="4">Ribosomal protein</fullName>
    </submittedName>
</protein>
<evidence type="ECO:0000256" key="3">
    <source>
        <dbReference type="ARBA" id="ARBA00023274"/>
    </source>
</evidence>
<dbReference type="InterPro" id="IPR005484">
    <property type="entry name" value="Ribosomal_uL18_bac/plant/anim"/>
</dbReference>
<gene>
    <name evidence="4" type="ORF">TorRG33x02_285610</name>
</gene>
<reference evidence="5" key="1">
    <citation type="submission" date="2016-06" db="EMBL/GenBank/DDBJ databases">
        <title>Parallel loss of symbiosis genes in relatives of nitrogen-fixing non-legume Parasponia.</title>
        <authorList>
            <person name="Van Velzen R."/>
            <person name="Holmer R."/>
            <person name="Bu F."/>
            <person name="Rutten L."/>
            <person name="Van Zeijl A."/>
            <person name="Liu W."/>
            <person name="Santuari L."/>
            <person name="Cao Q."/>
            <person name="Sharma T."/>
            <person name="Shen D."/>
            <person name="Roswanjaya Y."/>
            <person name="Wardhani T."/>
            <person name="Kalhor M.S."/>
            <person name="Jansen J."/>
            <person name="Van den Hoogen J."/>
            <person name="Gungor B."/>
            <person name="Hartog M."/>
            <person name="Hontelez J."/>
            <person name="Verver J."/>
            <person name="Yang W.-C."/>
            <person name="Schijlen E."/>
            <person name="Repin R."/>
            <person name="Schilthuizen M."/>
            <person name="Schranz E."/>
            <person name="Heidstra R."/>
            <person name="Miyata K."/>
            <person name="Fedorova E."/>
            <person name="Kohlen W."/>
            <person name="Bisseling T."/>
            <person name="Smit S."/>
            <person name="Geurts R."/>
        </authorList>
    </citation>
    <scope>NUCLEOTIDE SEQUENCE [LARGE SCALE GENOMIC DNA]</scope>
    <source>
        <strain evidence="5">cv. RG33-2</strain>
    </source>
</reference>
<dbReference type="AlphaFoldDB" id="A0A2P5CGQ2"/>
<dbReference type="InterPro" id="IPR057268">
    <property type="entry name" value="Ribosomal_L18"/>
</dbReference>
<dbReference type="CDD" id="cd00432">
    <property type="entry name" value="Ribosomal_L18_L5e"/>
    <property type="match status" value="1"/>
</dbReference>
<accession>A0A2P5CGQ2</accession>
<dbReference type="Pfam" id="PF00861">
    <property type="entry name" value="Ribosomal_L18p"/>
    <property type="match status" value="1"/>
</dbReference>
<evidence type="ECO:0000313" key="4">
    <source>
        <dbReference type="EMBL" id="PON60227.1"/>
    </source>
</evidence>
<dbReference type="Proteomes" id="UP000237000">
    <property type="component" value="Unassembled WGS sequence"/>
</dbReference>
<dbReference type="EMBL" id="JXTC01000367">
    <property type="protein sequence ID" value="PON60227.1"/>
    <property type="molecule type" value="Genomic_DNA"/>
</dbReference>